<dbReference type="AlphaFoldDB" id="A0A1B6VNV1"/>
<dbReference type="OrthoDB" id="9782022at2"/>
<comment type="caution">
    <text evidence="7">The sequence shown here is derived from an EMBL/GenBank/DDBJ whole genome shotgun (WGS) entry which is preliminary data.</text>
</comment>
<organism evidence="7 8">
    <name type="scientific">Gluconobacter cerinus</name>
    <dbReference type="NCBI Taxonomy" id="38307"/>
    <lineage>
        <taxon>Bacteria</taxon>
        <taxon>Pseudomonadati</taxon>
        <taxon>Pseudomonadota</taxon>
        <taxon>Alphaproteobacteria</taxon>
        <taxon>Acetobacterales</taxon>
        <taxon>Acetobacteraceae</taxon>
        <taxon>Gluconobacter</taxon>
    </lineage>
</organism>
<dbReference type="EMBL" id="LUTU01000004">
    <property type="protein sequence ID" value="OAJ68883.1"/>
    <property type="molecule type" value="Genomic_DNA"/>
</dbReference>
<comment type="catalytic activity">
    <reaction evidence="4">
        <text>N-terminal L-aspartyl-[protein] + L-leucyl-tRNA(Leu) = N-terminal L-leucyl-L-aspartyl-[protein] + tRNA(Leu) + H(+)</text>
        <dbReference type="Rhea" id="RHEA:50420"/>
        <dbReference type="Rhea" id="RHEA-COMP:9613"/>
        <dbReference type="Rhea" id="RHEA-COMP:9622"/>
        <dbReference type="Rhea" id="RHEA-COMP:12669"/>
        <dbReference type="Rhea" id="RHEA-COMP:12674"/>
        <dbReference type="ChEBI" id="CHEBI:15378"/>
        <dbReference type="ChEBI" id="CHEBI:64720"/>
        <dbReference type="ChEBI" id="CHEBI:78442"/>
        <dbReference type="ChEBI" id="CHEBI:78494"/>
        <dbReference type="ChEBI" id="CHEBI:133042"/>
        <dbReference type="EC" id="2.3.2.29"/>
    </reaction>
</comment>
<dbReference type="PANTHER" id="PTHR21367">
    <property type="entry name" value="ARGININE-TRNA-PROTEIN TRANSFERASE 1"/>
    <property type="match status" value="1"/>
</dbReference>
<dbReference type="Pfam" id="PF04377">
    <property type="entry name" value="ATE_C"/>
    <property type="match status" value="1"/>
</dbReference>
<dbReference type="PIRSF" id="PIRSF037208">
    <property type="entry name" value="ATE_pro_prd"/>
    <property type="match status" value="1"/>
</dbReference>
<dbReference type="NCBIfam" id="NF002343">
    <property type="entry name" value="PRK01305.1-4"/>
    <property type="match status" value="1"/>
</dbReference>
<dbReference type="GO" id="GO:0005737">
    <property type="term" value="C:cytoplasm"/>
    <property type="evidence" value="ECO:0007669"/>
    <property type="project" value="UniProtKB-SubCell"/>
</dbReference>
<dbReference type="NCBIfam" id="NF002342">
    <property type="entry name" value="PRK01305.1-3"/>
    <property type="match status" value="1"/>
</dbReference>
<evidence type="ECO:0000256" key="4">
    <source>
        <dbReference type="HAMAP-Rule" id="MF_00689"/>
    </source>
</evidence>
<dbReference type="GO" id="GO:0008914">
    <property type="term" value="F:leucyl-tRNA--protein transferase activity"/>
    <property type="evidence" value="ECO:0007669"/>
    <property type="project" value="UniProtKB-UniRule"/>
</dbReference>
<dbReference type="NCBIfam" id="NF002341">
    <property type="entry name" value="PRK01305.1-1"/>
    <property type="match status" value="1"/>
</dbReference>
<comment type="subcellular location">
    <subcellularLocation>
        <location evidence="4">Cytoplasm</location>
    </subcellularLocation>
</comment>
<evidence type="ECO:0000313" key="8">
    <source>
        <dbReference type="Proteomes" id="UP000077786"/>
    </source>
</evidence>
<proteinExistence type="inferred from homology"/>
<dbReference type="PATRIC" id="fig|38307.3.peg.467"/>
<dbReference type="InterPro" id="IPR017138">
    <property type="entry name" value="Asp_Glu_LeuTrfase"/>
</dbReference>
<dbReference type="GO" id="GO:0071596">
    <property type="term" value="P:ubiquitin-dependent protein catabolic process via the N-end rule pathway"/>
    <property type="evidence" value="ECO:0007669"/>
    <property type="project" value="InterPro"/>
</dbReference>
<keyword evidence="3 4" id="KW-0012">Acyltransferase</keyword>
<dbReference type="InterPro" id="IPR007472">
    <property type="entry name" value="N-end_Aminoacyl_Trfase_C"/>
</dbReference>
<dbReference type="InterPro" id="IPR007471">
    <property type="entry name" value="N-end_Aminoacyl_Trfase_N"/>
</dbReference>
<dbReference type="GO" id="GO:0004057">
    <property type="term" value="F:arginyl-tRNA--protein transferase activity"/>
    <property type="evidence" value="ECO:0007669"/>
    <property type="project" value="InterPro"/>
</dbReference>
<comment type="function">
    <text evidence="4">Functions in the N-end rule pathway of protein degradation where it conjugates Leu from its aminoacyl-tRNA to the N-termini of proteins containing an N-terminal aspartate or glutamate.</text>
</comment>
<dbReference type="RefSeq" id="WP_083956201.1">
    <property type="nucleotide sequence ID" value="NZ_LUTU01000004.1"/>
</dbReference>
<evidence type="ECO:0000313" key="7">
    <source>
        <dbReference type="EMBL" id="OAJ68883.1"/>
    </source>
</evidence>
<evidence type="ECO:0000256" key="1">
    <source>
        <dbReference type="ARBA" id="ARBA00022490"/>
    </source>
</evidence>
<reference evidence="7 8" key="1">
    <citation type="submission" date="2016-03" db="EMBL/GenBank/DDBJ databases">
        <title>Draft genome sequence of Gluconobacter cerinus strain CECT 9110.</title>
        <authorList>
            <person name="Sainz F."/>
            <person name="Mas A."/>
            <person name="Torija M.J."/>
        </authorList>
    </citation>
    <scope>NUCLEOTIDE SEQUENCE [LARGE SCALE GENOMIC DNA]</scope>
    <source>
        <strain evidence="7 8">CECT 9110</strain>
    </source>
</reference>
<dbReference type="InterPro" id="IPR030700">
    <property type="entry name" value="N-end_Aminoacyl_Trfase"/>
</dbReference>
<dbReference type="SUPFAM" id="SSF55729">
    <property type="entry name" value="Acyl-CoA N-acyltransferases (Nat)"/>
    <property type="match status" value="1"/>
</dbReference>
<dbReference type="Proteomes" id="UP000077786">
    <property type="component" value="Unassembled WGS sequence"/>
</dbReference>
<sequence length="238" mass="26918">MQHRPQLFYTTEPAPCPYLPDRMERKVLTDLSGPNASALHDRLSQAGFRRSHTIAYAPVCIDCRACKPLRLPVGLFTPSRAQKRVWKHHETTNAVIIPPVPTQEQFTLFHAYQESRHTDGDMAHMSWQDYVELISNTPVETVVVEFRTPEGQLVCVSLVDIMSDGLSAVYTFYDTSSPTASWGTYSILTLINLTKRRGSLHLYLGYYVPGSRKMAYKATFRPAEIFQGGHWETLAAPV</sequence>
<accession>A0A1B6VNV1</accession>
<dbReference type="NCBIfam" id="NF002346">
    <property type="entry name" value="PRK01305.2-3"/>
    <property type="match status" value="1"/>
</dbReference>
<evidence type="ECO:0000259" key="5">
    <source>
        <dbReference type="Pfam" id="PF04376"/>
    </source>
</evidence>
<name>A0A1B6VNV1_9PROT</name>
<comment type="similarity">
    <text evidence="4">Belongs to the R-transferase family. Bpt subfamily.</text>
</comment>
<keyword evidence="1 4" id="KW-0963">Cytoplasm</keyword>
<gene>
    <name evidence="4" type="primary">bpt</name>
    <name evidence="7" type="ORF">A0123_00450</name>
</gene>
<dbReference type="HAMAP" id="MF_00689">
    <property type="entry name" value="Bpt"/>
    <property type="match status" value="1"/>
</dbReference>
<feature type="domain" description="N-end aminoacyl transferase N-terminal" evidence="5">
    <location>
        <begin position="15"/>
        <end position="84"/>
    </location>
</feature>
<comment type="catalytic activity">
    <reaction evidence="4">
        <text>N-terminal L-glutamyl-[protein] + L-leucyl-tRNA(Leu) = N-terminal L-leucyl-L-glutamyl-[protein] + tRNA(Leu) + H(+)</text>
        <dbReference type="Rhea" id="RHEA:50412"/>
        <dbReference type="Rhea" id="RHEA-COMP:9613"/>
        <dbReference type="Rhea" id="RHEA-COMP:9622"/>
        <dbReference type="Rhea" id="RHEA-COMP:12664"/>
        <dbReference type="Rhea" id="RHEA-COMP:12668"/>
        <dbReference type="ChEBI" id="CHEBI:15378"/>
        <dbReference type="ChEBI" id="CHEBI:64721"/>
        <dbReference type="ChEBI" id="CHEBI:78442"/>
        <dbReference type="ChEBI" id="CHEBI:78494"/>
        <dbReference type="ChEBI" id="CHEBI:133041"/>
        <dbReference type="EC" id="2.3.2.29"/>
    </reaction>
</comment>
<keyword evidence="2 4" id="KW-0808">Transferase</keyword>
<feature type="domain" description="N-end rule aminoacyl transferase C-terminal" evidence="6">
    <location>
        <begin position="104"/>
        <end position="226"/>
    </location>
</feature>
<dbReference type="EC" id="2.3.2.29" evidence="4"/>
<dbReference type="InterPro" id="IPR016181">
    <property type="entry name" value="Acyl_CoA_acyltransferase"/>
</dbReference>
<evidence type="ECO:0000259" key="6">
    <source>
        <dbReference type="Pfam" id="PF04377"/>
    </source>
</evidence>
<dbReference type="PANTHER" id="PTHR21367:SF1">
    <property type="entry name" value="ARGINYL-TRNA--PROTEIN TRANSFERASE 1"/>
    <property type="match status" value="1"/>
</dbReference>
<evidence type="ECO:0000256" key="2">
    <source>
        <dbReference type="ARBA" id="ARBA00022679"/>
    </source>
</evidence>
<evidence type="ECO:0000256" key="3">
    <source>
        <dbReference type="ARBA" id="ARBA00023315"/>
    </source>
</evidence>
<protein>
    <recommendedName>
        <fullName evidence="4">Aspartate/glutamate leucyltransferase</fullName>
        <ecNumber evidence="4">2.3.2.29</ecNumber>
    </recommendedName>
</protein>
<dbReference type="Pfam" id="PF04376">
    <property type="entry name" value="ATE_N"/>
    <property type="match status" value="1"/>
</dbReference>